<gene>
    <name evidence="6" type="ORF">NZH93_40450</name>
</gene>
<dbReference type="Gene3D" id="1.10.357.10">
    <property type="entry name" value="Tetracycline Repressor, domain 2"/>
    <property type="match status" value="1"/>
</dbReference>
<name>A0A9X2VUN1_9PSEU</name>
<feature type="DNA-binding region" description="H-T-H motif" evidence="4">
    <location>
        <begin position="32"/>
        <end position="51"/>
    </location>
</feature>
<evidence type="ECO:0000256" key="1">
    <source>
        <dbReference type="ARBA" id="ARBA00023015"/>
    </source>
</evidence>
<dbReference type="PROSITE" id="PS50977">
    <property type="entry name" value="HTH_TETR_2"/>
    <property type="match status" value="1"/>
</dbReference>
<dbReference type="InterPro" id="IPR036271">
    <property type="entry name" value="Tet_transcr_reg_TetR-rel_C_sf"/>
</dbReference>
<dbReference type="InterPro" id="IPR025996">
    <property type="entry name" value="MT1864/Rv1816-like_C"/>
</dbReference>
<dbReference type="RefSeq" id="WP_259628612.1">
    <property type="nucleotide sequence ID" value="NZ_JANYMP010000029.1"/>
</dbReference>
<sequence>MSRVGYHHGDLRASLLASALELVETAGPEQLSLRAVAREAGVSPNAPYNHYADKAALLAALALHGLEQVRESMVAAAAAADPGDEIFAITAAAVRHALARPGLYRLTVAHMCGDDPRIRAAEDAVRAVVAGGVAATTGGSGADALCAGVWALAQGLTLLLVDGALKPAPHQTVDDFVRATVQATLTAGAAAPVAVEGRR</sequence>
<dbReference type="Pfam" id="PF13305">
    <property type="entry name" value="TetR_C_33"/>
    <property type="match status" value="1"/>
</dbReference>
<dbReference type="SUPFAM" id="SSF46689">
    <property type="entry name" value="Homeodomain-like"/>
    <property type="match status" value="1"/>
</dbReference>
<feature type="domain" description="HTH tetR-type" evidence="5">
    <location>
        <begin position="9"/>
        <end position="69"/>
    </location>
</feature>
<reference evidence="6" key="1">
    <citation type="submission" date="2022-08" db="EMBL/GenBank/DDBJ databases">
        <authorList>
            <person name="Tistechok S."/>
            <person name="Samborskyy M."/>
            <person name="Roman I."/>
        </authorList>
    </citation>
    <scope>NUCLEOTIDE SEQUENCE</scope>
    <source>
        <strain evidence="6">DSM 103496</strain>
    </source>
</reference>
<keyword evidence="2 4" id="KW-0238">DNA-binding</keyword>
<organism evidence="6 7">
    <name type="scientific">Umezawaea endophytica</name>
    <dbReference type="NCBI Taxonomy" id="1654476"/>
    <lineage>
        <taxon>Bacteria</taxon>
        <taxon>Bacillati</taxon>
        <taxon>Actinomycetota</taxon>
        <taxon>Actinomycetes</taxon>
        <taxon>Pseudonocardiales</taxon>
        <taxon>Pseudonocardiaceae</taxon>
        <taxon>Umezawaea</taxon>
    </lineage>
</organism>
<keyword evidence="3" id="KW-0804">Transcription</keyword>
<dbReference type="EMBL" id="JANYMP010000029">
    <property type="protein sequence ID" value="MCS7483153.1"/>
    <property type="molecule type" value="Genomic_DNA"/>
</dbReference>
<dbReference type="PRINTS" id="PR00455">
    <property type="entry name" value="HTHTETR"/>
</dbReference>
<keyword evidence="7" id="KW-1185">Reference proteome</keyword>
<comment type="caution">
    <text evidence="6">The sequence shown here is derived from an EMBL/GenBank/DDBJ whole genome shotgun (WGS) entry which is preliminary data.</text>
</comment>
<accession>A0A9X2VUN1</accession>
<evidence type="ECO:0000313" key="6">
    <source>
        <dbReference type="EMBL" id="MCS7483153.1"/>
    </source>
</evidence>
<evidence type="ECO:0000313" key="7">
    <source>
        <dbReference type="Proteomes" id="UP001141259"/>
    </source>
</evidence>
<dbReference type="PANTHER" id="PTHR30055">
    <property type="entry name" value="HTH-TYPE TRANSCRIPTIONAL REGULATOR RUTR"/>
    <property type="match status" value="1"/>
</dbReference>
<dbReference type="SUPFAM" id="SSF48498">
    <property type="entry name" value="Tetracyclin repressor-like, C-terminal domain"/>
    <property type="match status" value="1"/>
</dbReference>
<proteinExistence type="predicted"/>
<evidence type="ECO:0000256" key="3">
    <source>
        <dbReference type="ARBA" id="ARBA00023163"/>
    </source>
</evidence>
<dbReference type="Proteomes" id="UP001141259">
    <property type="component" value="Unassembled WGS sequence"/>
</dbReference>
<keyword evidence="1" id="KW-0805">Transcription regulation</keyword>
<evidence type="ECO:0000256" key="4">
    <source>
        <dbReference type="PROSITE-ProRule" id="PRU00335"/>
    </source>
</evidence>
<evidence type="ECO:0000259" key="5">
    <source>
        <dbReference type="PROSITE" id="PS50977"/>
    </source>
</evidence>
<evidence type="ECO:0000256" key="2">
    <source>
        <dbReference type="ARBA" id="ARBA00023125"/>
    </source>
</evidence>
<protein>
    <submittedName>
        <fullName evidence="6">TetR/AcrR family transcriptional regulator</fullName>
    </submittedName>
</protein>
<dbReference type="AlphaFoldDB" id="A0A9X2VUN1"/>
<dbReference type="GO" id="GO:0003700">
    <property type="term" value="F:DNA-binding transcription factor activity"/>
    <property type="evidence" value="ECO:0007669"/>
    <property type="project" value="TreeGrafter"/>
</dbReference>
<dbReference type="InterPro" id="IPR001647">
    <property type="entry name" value="HTH_TetR"/>
</dbReference>
<dbReference type="PANTHER" id="PTHR30055:SF220">
    <property type="entry name" value="TETR-FAMILY REGULATORY PROTEIN"/>
    <property type="match status" value="1"/>
</dbReference>
<dbReference type="Pfam" id="PF00440">
    <property type="entry name" value="TetR_N"/>
    <property type="match status" value="1"/>
</dbReference>
<dbReference type="GO" id="GO:0000976">
    <property type="term" value="F:transcription cis-regulatory region binding"/>
    <property type="evidence" value="ECO:0007669"/>
    <property type="project" value="TreeGrafter"/>
</dbReference>
<dbReference type="InterPro" id="IPR009057">
    <property type="entry name" value="Homeodomain-like_sf"/>
</dbReference>
<dbReference type="InterPro" id="IPR050109">
    <property type="entry name" value="HTH-type_TetR-like_transc_reg"/>
</dbReference>